<dbReference type="Proteomes" id="UP000294820">
    <property type="component" value="Chromosome 1"/>
</dbReference>
<keyword evidence="1" id="KW-0472">Membrane</keyword>
<dbReference type="KEGG" id="daq:DAQ1742_03650"/>
<keyword evidence="1" id="KW-0812">Transmembrane</keyword>
<reference evidence="2 3" key="1">
    <citation type="submission" date="2016-09" db="EMBL/GenBank/DDBJ databases">
        <authorList>
            <person name="Reverchon S."/>
            <person name="Nasser W."/>
            <person name="Leonard S."/>
            <person name="Brochier C."/>
            <person name="Duprey A."/>
        </authorList>
    </citation>
    <scope>NUCLEOTIDE SEQUENCE [LARGE SCALE GENOMIC DNA]</scope>
    <source>
        <strain evidence="2 3">174/2</strain>
    </source>
</reference>
<evidence type="ECO:0000313" key="2">
    <source>
        <dbReference type="EMBL" id="SLM64444.1"/>
    </source>
</evidence>
<gene>
    <name evidence="2" type="ORF">DAQ1742_03650</name>
</gene>
<keyword evidence="1" id="KW-1133">Transmembrane helix</keyword>
<keyword evidence="3" id="KW-1185">Reference proteome</keyword>
<name>A0A375AEC0_9GAMM</name>
<protein>
    <submittedName>
        <fullName evidence="2">Uncharacterized protein</fullName>
    </submittedName>
</protein>
<organism evidence="2 3">
    <name type="scientific">Dickeya aquatica</name>
    <dbReference type="NCBI Taxonomy" id="1401087"/>
    <lineage>
        <taxon>Bacteria</taxon>
        <taxon>Pseudomonadati</taxon>
        <taxon>Pseudomonadota</taxon>
        <taxon>Gammaproteobacteria</taxon>
        <taxon>Enterobacterales</taxon>
        <taxon>Pectobacteriaceae</taxon>
        <taxon>Dickeya</taxon>
    </lineage>
</organism>
<feature type="transmembrane region" description="Helical" evidence="1">
    <location>
        <begin position="6"/>
        <end position="26"/>
    </location>
</feature>
<accession>A0A375AEC0</accession>
<dbReference type="EMBL" id="LT615367">
    <property type="protein sequence ID" value="SLM64444.1"/>
    <property type="molecule type" value="Genomic_DNA"/>
</dbReference>
<dbReference type="AlphaFoldDB" id="A0A375AEC0"/>
<evidence type="ECO:0000256" key="1">
    <source>
        <dbReference type="SAM" id="Phobius"/>
    </source>
</evidence>
<evidence type="ECO:0000313" key="3">
    <source>
        <dbReference type="Proteomes" id="UP000294820"/>
    </source>
</evidence>
<proteinExistence type="predicted"/>
<sequence length="39" mass="4668">MSGFFIVARLFFSILIIRCVVIFLFISTQWCELYLHVLK</sequence>